<gene>
    <name evidence="1" type="ORF">SM757_11205</name>
</gene>
<proteinExistence type="predicted"/>
<protein>
    <submittedName>
        <fullName evidence="1">Uncharacterized protein</fullName>
    </submittedName>
</protein>
<organism evidence="1 2">
    <name type="scientific">Azohydromonas lata</name>
    <dbReference type="NCBI Taxonomy" id="45677"/>
    <lineage>
        <taxon>Bacteria</taxon>
        <taxon>Pseudomonadati</taxon>
        <taxon>Pseudomonadota</taxon>
        <taxon>Betaproteobacteria</taxon>
        <taxon>Burkholderiales</taxon>
        <taxon>Sphaerotilaceae</taxon>
        <taxon>Azohydromonas</taxon>
    </lineage>
</organism>
<name>A0ABU5IDD9_9BURK</name>
<accession>A0ABU5IDD9</accession>
<evidence type="ECO:0000313" key="1">
    <source>
        <dbReference type="EMBL" id="MDZ5457138.1"/>
    </source>
</evidence>
<dbReference type="Proteomes" id="UP001293718">
    <property type="component" value="Unassembled WGS sequence"/>
</dbReference>
<evidence type="ECO:0000313" key="2">
    <source>
        <dbReference type="Proteomes" id="UP001293718"/>
    </source>
</evidence>
<keyword evidence="2" id="KW-1185">Reference proteome</keyword>
<reference evidence="1 2" key="1">
    <citation type="submission" date="2023-11" db="EMBL/GenBank/DDBJ databases">
        <title>Draft genome of Azohydromonas lata strain H1 (DSM1123), a polyhydroxyalkanoate producer.</title>
        <authorList>
            <person name="Traversa D."/>
            <person name="D'Addabbo P."/>
            <person name="Pazzani C."/>
            <person name="Manzari C."/>
            <person name="Chiara M."/>
            <person name="Scrascia M."/>
        </authorList>
    </citation>
    <scope>NUCLEOTIDE SEQUENCE [LARGE SCALE GENOMIC DNA]</scope>
    <source>
        <strain evidence="1 2">H1</strain>
    </source>
</reference>
<comment type="caution">
    <text evidence="1">The sequence shown here is derived from an EMBL/GenBank/DDBJ whole genome shotgun (WGS) entry which is preliminary data.</text>
</comment>
<dbReference type="EMBL" id="JAXOJX010000015">
    <property type="protein sequence ID" value="MDZ5457138.1"/>
    <property type="molecule type" value="Genomic_DNA"/>
</dbReference>
<dbReference type="RefSeq" id="WP_259375532.1">
    <property type="nucleotide sequence ID" value="NZ_JAXOJX010000015.1"/>
</dbReference>
<sequence length="44" mass="4578">MIGPLAAIALGVLLPGKPFSMCSMGRVAGTARMPLVIAPLDKRR</sequence>